<dbReference type="Gene3D" id="3.30.450.20">
    <property type="entry name" value="PAS domain"/>
    <property type="match status" value="2"/>
</dbReference>
<evidence type="ECO:0000256" key="4">
    <source>
        <dbReference type="ARBA" id="ARBA00022643"/>
    </source>
</evidence>
<dbReference type="CDD" id="cd00130">
    <property type="entry name" value="PAS"/>
    <property type="match status" value="1"/>
</dbReference>
<dbReference type="AlphaFoldDB" id="A0AAV8T407"/>
<keyword evidence="10" id="KW-1185">Reference proteome</keyword>
<dbReference type="GO" id="GO:0005634">
    <property type="term" value="C:nucleus"/>
    <property type="evidence" value="ECO:0007669"/>
    <property type="project" value="TreeGrafter"/>
</dbReference>
<keyword evidence="2" id="KW-0716">Sensory transduction</keyword>
<dbReference type="GO" id="GO:0009881">
    <property type="term" value="F:photoreceptor activity"/>
    <property type="evidence" value="ECO:0007669"/>
    <property type="project" value="UniProtKB-KW"/>
</dbReference>
<organism evidence="9 10">
    <name type="scientific">Erythroxylum novogranatense</name>
    <dbReference type="NCBI Taxonomy" id="1862640"/>
    <lineage>
        <taxon>Eukaryota</taxon>
        <taxon>Viridiplantae</taxon>
        <taxon>Streptophyta</taxon>
        <taxon>Embryophyta</taxon>
        <taxon>Tracheophyta</taxon>
        <taxon>Spermatophyta</taxon>
        <taxon>Magnoliopsida</taxon>
        <taxon>eudicotyledons</taxon>
        <taxon>Gunneridae</taxon>
        <taxon>Pentapetalae</taxon>
        <taxon>rosids</taxon>
        <taxon>fabids</taxon>
        <taxon>Malpighiales</taxon>
        <taxon>Erythroxylaceae</taxon>
        <taxon>Erythroxylum</taxon>
    </lineage>
</organism>
<dbReference type="EMBL" id="JAIWQS010000007">
    <property type="protein sequence ID" value="KAJ8761010.1"/>
    <property type="molecule type" value="Genomic_DNA"/>
</dbReference>
<evidence type="ECO:0000259" key="7">
    <source>
        <dbReference type="PROSITE" id="PS50112"/>
    </source>
</evidence>
<comment type="caution">
    <text evidence="9">The sequence shown here is derived from an EMBL/GenBank/DDBJ whole genome shotgun (WGS) entry which is preliminary data.</text>
</comment>
<dbReference type="Proteomes" id="UP001159364">
    <property type="component" value="Linkage Group LG07"/>
</dbReference>
<gene>
    <name evidence="9" type="ORF">K2173_022048</name>
</gene>
<protein>
    <recommendedName>
        <fullName evidence="11">LOV domain-containing protein</fullName>
    </recommendedName>
</protein>
<dbReference type="PANTHER" id="PTHR47429:SF2">
    <property type="entry name" value="PROTEIN TWIN LOV 1"/>
    <property type="match status" value="1"/>
</dbReference>
<dbReference type="InterPro" id="IPR035965">
    <property type="entry name" value="PAS-like_dom_sf"/>
</dbReference>
<keyword evidence="4" id="KW-0288">FMN</keyword>
<dbReference type="PANTHER" id="PTHR47429">
    <property type="entry name" value="PROTEIN TWIN LOV 1"/>
    <property type="match status" value="1"/>
</dbReference>
<evidence type="ECO:0000256" key="2">
    <source>
        <dbReference type="ARBA" id="ARBA00022606"/>
    </source>
</evidence>
<dbReference type="InterPro" id="IPR001610">
    <property type="entry name" value="PAC"/>
</dbReference>
<reference evidence="9 10" key="1">
    <citation type="submission" date="2021-09" db="EMBL/GenBank/DDBJ databases">
        <title>Genomic insights and catalytic innovation underlie evolution of tropane alkaloids biosynthesis.</title>
        <authorList>
            <person name="Wang Y.-J."/>
            <person name="Tian T."/>
            <person name="Huang J.-P."/>
            <person name="Huang S.-X."/>
        </authorList>
    </citation>
    <scope>NUCLEOTIDE SEQUENCE [LARGE SCALE GENOMIC DNA]</scope>
    <source>
        <strain evidence="9">KIB-2018</strain>
        <tissue evidence="9">Leaf</tissue>
    </source>
</reference>
<dbReference type="InterPro" id="IPR000014">
    <property type="entry name" value="PAS"/>
</dbReference>
<evidence type="ECO:0000256" key="3">
    <source>
        <dbReference type="ARBA" id="ARBA00022630"/>
    </source>
</evidence>
<evidence type="ECO:0000256" key="5">
    <source>
        <dbReference type="ARBA" id="ARBA00022991"/>
    </source>
</evidence>
<dbReference type="PROSITE" id="PS50113">
    <property type="entry name" value="PAC"/>
    <property type="match status" value="1"/>
</dbReference>
<feature type="domain" description="PAS" evidence="7">
    <location>
        <begin position="40"/>
        <end position="90"/>
    </location>
</feature>
<evidence type="ECO:0000259" key="8">
    <source>
        <dbReference type="PROSITE" id="PS50113"/>
    </source>
</evidence>
<dbReference type="SMART" id="SM00086">
    <property type="entry name" value="PAC"/>
    <property type="match status" value="1"/>
</dbReference>
<dbReference type="NCBIfam" id="TIGR00229">
    <property type="entry name" value="sensory_box"/>
    <property type="match status" value="1"/>
</dbReference>
<dbReference type="SUPFAM" id="SSF55785">
    <property type="entry name" value="PYP-like sensor domain (PAS domain)"/>
    <property type="match status" value="1"/>
</dbReference>
<keyword evidence="6" id="KW-0675">Receptor</keyword>
<dbReference type="FunFam" id="3.30.450.20:FF:000153">
    <property type="entry name" value="Protein TWIN LOV 1 isoform D"/>
    <property type="match status" value="1"/>
</dbReference>
<dbReference type="Pfam" id="PF13426">
    <property type="entry name" value="PAS_9"/>
    <property type="match status" value="1"/>
</dbReference>
<evidence type="ECO:0000256" key="6">
    <source>
        <dbReference type="ARBA" id="ARBA00023170"/>
    </source>
</evidence>
<keyword evidence="5" id="KW-0157">Chromophore</keyword>
<sequence length="278" mass="31421">MESQLLGLIEDSFNSQYSIWVRETLDELCESFTITDPCISGHPIVFASPSFLKMSGYSRDEVIGQNGRIFQGPETNRRSVMEIREAIREERTIQINLLNYRKDGTPFWMLFHMSPVFVEENGMVIHFVAVQVPITTRQRNNRVSEQVAEFREIEFGSCRREVCSDVTSDLGLVLALDSDSGGLSFEEPLEASHYEKQRAATAMNNILSVLTHYSKSTGRMVCEKRHSLPAAGLLSSSVNISLGRIKQSFVLMDLNLPDMPIVYASDAFLKLTDFCRLC</sequence>
<keyword evidence="3" id="KW-0285">Flavoprotein</keyword>
<dbReference type="PROSITE" id="PS50112">
    <property type="entry name" value="PAS"/>
    <property type="match status" value="1"/>
</dbReference>
<dbReference type="GO" id="GO:0009637">
    <property type="term" value="P:response to blue light"/>
    <property type="evidence" value="ECO:0007669"/>
    <property type="project" value="UniProtKB-ARBA"/>
</dbReference>
<name>A0AAV8T407_9ROSI</name>
<keyword evidence="1" id="KW-0600">Photoreceptor protein</keyword>
<accession>A0AAV8T407</accession>
<proteinExistence type="predicted"/>
<evidence type="ECO:0000313" key="9">
    <source>
        <dbReference type="EMBL" id="KAJ8761010.1"/>
    </source>
</evidence>
<evidence type="ECO:0000256" key="1">
    <source>
        <dbReference type="ARBA" id="ARBA00022543"/>
    </source>
</evidence>
<evidence type="ECO:0008006" key="11">
    <source>
        <dbReference type="Google" id="ProtNLM"/>
    </source>
</evidence>
<evidence type="ECO:0000313" key="10">
    <source>
        <dbReference type="Proteomes" id="UP001159364"/>
    </source>
</evidence>
<feature type="domain" description="PAC" evidence="8">
    <location>
        <begin position="91"/>
        <end position="146"/>
    </location>
</feature>
<dbReference type="InterPro" id="IPR000700">
    <property type="entry name" value="PAS-assoc_C"/>
</dbReference>